<dbReference type="Pfam" id="PF00270">
    <property type="entry name" value="DEAD"/>
    <property type="match status" value="1"/>
</dbReference>
<proteinExistence type="inferred from homology"/>
<evidence type="ECO:0000256" key="2">
    <source>
        <dbReference type="ARBA" id="ARBA00009046"/>
    </source>
</evidence>
<dbReference type="PROSITE" id="PS51643">
    <property type="entry name" value="HD_CAS3"/>
    <property type="match status" value="1"/>
</dbReference>
<dbReference type="NCBIfam" id="TIGR01587">
    <property type="entry name" value="cas3_core"/>
    <property type="match status" value="1"/>
</dbReference>
<dbReference type="Gene3D" id="1.10.3210.30">
    <property type="match status" value="1"/>
</dbReference>
<dbReference type="InterPro" id="IPR038257">
    <property type="entry name" value="CRISPR-assoc_Cas3_HD_sf"/>
</dbReference>
<dbReference type="Pfam" id="PF18019">
    <property type="entry name" value="Cas3_HD"/>
    <property type="match status" value="1"/>
</dbReference>
<keyword evidence="9" id="KW-0051">Antiviral defense</keyword>
<dbReference type="EMBL" id="JARXHW010000073">
    <property type="protein sequence ID" value="MDQ8209476.1"/>
    <property type="molecule type" value="Genomic_DNA"/>
</dbReference>
<evidence type="ECO:0000256" key="4">
    <source>
        <dbReference type="ARBA" id="ARBA00022723"/>
    </source>
</evidence>
<keyword evidence="7" id="KW-0347">Helicase</keyword>
<name>A0ABU1AZA0_9BACT</name>
<dbReference type="InterPro" id="IPR011545">
    <property type="entry name" value="DEAD/DEAH_box_helicase_dom"/>
</dbReference>
<feature type="region of interest" description="Disordered" evidence="10">
    <location>
        <begin position="565"/>
        <end position="589"/>
    </location>
</feature>
<evidence type="ECO:0000256" key="9">
    <source>
        <dbReference type="ARBA" id="ARBA00023118"/>
    </source>
</evidence>
<dbReference type="PANTHER" id="PTHR47963:SF9">
    <property type="entry name" value="CRISPR-ASSOCIATED ENDONUCLEASE_HELICASE CAS3"/>
    <property type="match status" value="1"/>
</dbReference>
<dbReference type="InterPro" id="IPR050547">
    <property type="entry name" value="DEAD_box_RNA_helicases"/>
</dbReference>
<keyword evidence="6" id="KW-0378">Hydrolase</keyword>
<dbReference type="SMART" id="SM00487">
    <property type="entry name" value="DEXDc"/>
    <property type="match status" value="1"/>
</dbReference>
<reference evidence="13 14" key="1">
    <citation type="submission" date="2023-04" db="EMBL/GenBank/DDBJ databases">
        <title>A novel bacteria isolated from coastal sediment.</title>
        <authorList>
            <person name="Liu X.-J."/>
            <person name="Du Z.-J."/>
        </authorList>
    </citation>
    <scope>NUCLEOTIDE SEQUENCE [LARGE SCALE GENOMIC DNA]</scope>
    <source>
        <strain evidence="13 14">SDUM461003</strain>
    </source>
</reference>
<gene>
    <name evidence="13" type="primary">cas3</name>
    <name evidence="13" type="ORF">QEH52_18265</name>
</gene>
<feature type="compositionally biased region" description="Basic and acidic residues" evidence="10">
    <location>
        <begin position="565"/>
        <end position="574"/>
    </location>
</feature>
<comment type="caution">
    <text evidence="13">The sequence shown here is derived from an EMBL/GenBank/DDBJ whole genome shotgun (WGS) entry which is preliminary data.</text>
</comment>
<organism evidence="13 14">
    <name type="scientific">Thalassobacterium maritimum</name>
    <dbReference type="NCBI Taxonomy" id="3041265"/>
    <lineage>
        <taxon>Bacteria</taxon>
        <taxon>Pseudomonadati</taxon>
        <taxon>Verrucomicrobiota</taxon>
        <taxon>Opitutia</taxon>
        <taxon>Puniceicoccales</taxon>
        <taxon>Coraliomargaritaceae</taxon>
        <taxon>Thalassobacterium</taxon>
    </lineage>
</organism>
<evidence type="ECO:0000313" key="14">
    <source>
        <dbReference type="Proteomes" id="UP001225316"/>
    </source>
</evidence>
<comment type="similarity">
    <text evidence="1">In the N-terminal section; belongs to the CRISPR-associated nuclease Cas3-HD family.</text>
</comment>
<keyword evidence="8" id="KW-0067">ATP-binding</keyword>
<evidence type="ECO:0000256" key="10">
    <source>
        <dbReference type="SAM" id="MobiDB-lite"/>
    </source>
</evidence>
<feature type="domain" description="Helicase C-terminal" evidence="11">
    <location>
        <begin position="511"/>
        <end position="682"/>
    </location>
</feature>
<dbReference type="SMART" id="SM00490">
    <property type="entry name" value="HELICc"/>
    <property type="match status" value="1"/>
</dbReference>
<evidence type="ECO:0000259" key="12">
    <source>
        <dbReference type="PROSITE" id="PS51643"/>
    </source>
</evidence>
<evidence type="ECO:0000259" key="11">
    <source>
        <dbReference type="PROSITE" id="PS51194"/>
    </source>
</evidence>
<dbReference type="CDD" id="cd09641">
    <property type="entry name" value="Cas3''_I"/>
    <property type="match status" value="1"/>
</dbReference>
<evidence type="ECO:0000256" key="7">
    <source>
        <dbReference type="ARBA" id="ARBA00022806"/>
    </source>
</evidence>
<evidence type="ECO:0000256" key="1">
    <source>
        <dbReference type="ARBA" id="ARBA00006847"/>
    </source>
</evidence>
<keyword evidence="14" id="KW-1185">Reference proteome</keyword>
<dbReference type="PROSITE" id="PS51194">
    <property type="entry name" value="HELICASE_CTER"/>
    <property type="match status" value="1"/>
</dbReference>
<dbReference type="Gene3D" id="3.40.50.300">
    <property type="entry name" value="P-loop containing nucleotide triphosphate hydrolases"/>
    <property type="match status" value="2"/>
</dbReference>
<keyword evidence="3" id="KW-0540">Nuclease</keyword>
<evidence type="ECO:0000256" key="6">
    <source>
        <dbReference type="ARBA" id="ARBA00022801"/>
    </source>
</evidence>
<dbReference type="InterPro" id="IPR054712">
    <property type="entry name" value="Cas3-like_dom"/>
</dbReference>
<dbReference type="InterPro" id="IPR014001">
    <property type="entry name" value="Helicase_ATP-bd"/>
</dbReference>
<dbReference type="InterPro" id="IPR006474">
    <property type="entry name" value="Helicase_Cas3_CRISPR-ass_core"/>
</dbReference>
<dbReference type="InterPro" id="IPR001650">
    <property type="entry name" value="Helicase_C-like"/>
</dbReference>
<evidence type="ECO:0000313" key="13">
    <source>
        <dbReference type="EMBL" id="MDQ8209476.1"/>
    </source>
</evidence>
<sequence>MKPFSLKHCWAKTDPETGLPSLSVTDHCILVGSVAQALWARLPKRVQETLPEGSVTLVAAHDIGKLTPGFQLKAPLWPWHEALQQTLIADGLTTNHAIVSQWHLQCIESYARNKKQQYWFISTGGHHGRYPCGSKPLKRPPYEGGNQSFISLRDELLQILVERFGALPSELAKNEAERIHLLTGFTIFSDWIGSNSDWFPPKISTDHASLAPTVNQQLDVLKWNPSVRSNRSFGQQFNPISPNDFAPRPIQQTLLQAADTPGLYIVEAPMGMGKTEAALTTAYQRWTQGDERGLYFALPTQLTSNKIHDRITDFLRNTLGEDSTQALIHGNAWLGDKKCQRLAPTFEESEKEAPENEANDQNEALRWYNSTRKQLIAPFGTGTIDQALLAVLPARFAALRYFALAGKVVVIDEVHSFDPYMSALIDRLIRYLLKAGSTVIILSATLTAQRRAELVQAADAIENDAPQAYPLITKVATGASHASHIPVPGELPQQTIHLHHSALDDSNQDAFWDQIAAKVEAGANVVVIRNTVALAQETYRQLKARLSERIPPEHVGLLHSRFPQNERDRNEEKWTSMLGKGNKDGHSRPTGSLLVSTQIVEQSVDIDADCLVTDLAPTELILQRIGRLHRHVRTRPAGCEQAICHILHPSSDWQGHAKAVEDALKPHHYVYPALSIWRAAVTLSAQETIQLPDDIRPLLEEAAARNPAQGHGEALARFVIDHTYQRDKMLGTAKLRDVFNASAIEDKEGTETRYGIKPTALLVILPSTPIEQGGRVTWQLPDGTTESHYTGEFNFAVAKALQSHATRIPAYLVKPQLTAAPDWLKQHLDSGVLAIQASDSSELQCYASDDKPYTLYYRSDIGVTYEKSESTPYSEQPEDFWF</sequence>
<dbReference type="InterPro" id="IPR027417">
    <property type="entry name" value="P-loop_NTPase"/>
</dbReference>
<dbReference type="InterPro" id="IPR006483">
    <property type="entry name" value="CRISPR-assoc_Cas3_HD"/>
</dbReference>
<feature type="domain" description="HD Cas3-type" evidence="12">
    <location>
        <begin position="17"/>
        <end position="192"/>
    </location>
</feature>
<dbReference type="NCBIfam" id="TIGR01596">
    <property type="entry name" value="cas3_HD"/>
    <property type="match status" value="1"/>
</dbReference>
<protein>
    <submittedName>
        <fullName evidence="13">CRISPR-associated helicase Cas3</fullName>
    </submittedName>
</protein>
<evidence type="ECO:0000256" key="5">
    <source>
        <dbReference type="ARBA" id="ARBA00022741"/>
    </source>
</evidence>
<dbReference type="RefSeq" id="WP_308952393.1">
    <property type="nucleotide sequence ID" value="NZ_JARXHW010000073.1"/>
</dbReference>
<dbReference type="Proteomes" id="UP001225316">
    <property type="component" value="Unassembled WGS sequence"/>
</dbReference>
<dbReference type="SUPFAM" id="SSF52540">
    <property type="entry name" value="P-loop containing nucleoside triphosphate hydrolases"/>
    <property type="match status" value="1"/>
</dbReference>
<keyword evidence="4" id="KW-0479">Metal-binding</keyword>
<keyword evidence="5" id="KW-0547">Nucleotide-binding</keyword>
<dbReference type="Pfam" id="PF22590">
    <property type="entry name" value="Cas3-like_C_2"/>
    <property type="match status" value="1"/>
</dbReference>
<dbReference type="PANTHER" id="PTHR47963">
    <property type="entry name" value="DEAD-BOX ATP-DEPENDENT RNA HELICASE 47, MITOCHONDRIAL"/>
    <property type="match status" value="1"/>
</dbReference>
<evidence type="ECO:0000256" key="3">
    <source>
        <dbReference type="ARBA" id="ARBA00022722"/>
    </source>
</evidence>
<comment type="similarity">
    <text evidence="2">In the central section; belongs to the CRISPR-associated helicase Cas3 family.</text>
</comment>
<evidence type="ECO:0000256" key="8">
    <source>
        <dbReference type="ARBA" id="ARBA00022840"/>
    </source>
</evidence>
<accession>A0ABU1AZA0</accession>